<keyword evidence="6 8" id="KW-0472">Membrane</keyword>
<dbReference type="NCBIfam" id="TIGR04056">
    <property type="entry name" value="OMP_RagA_SusC"/>
    <property type="match status" value="1"/>
</dbReference>
<reference evidence="14" key="1">
    <citation type="journal article" date="2019" name="Int. J. Syst. Evol. Microbiol.">
        <title>The Global Catalogue of Microorganisms (GCM) 10K type strain sequencing project: providing services to taxonomists for standard genome sequencing and annotation.</title>
        <authorList>
            <consortium name="The Broad Institute Genomics Platform"/>
            <consortium name="The Broad Institute Genome Sequencing Center for Infectious Disease"/>
            <person name="Wu L."/>
            <person name="Ma J."/>
        </authorList>
    </citation>
    <scope>NUCLEOTIDE SEQUENCE [LARGE SCALE GENOMIC DNA]</scope>
    <source>
        <strain evidence="14">KCTC 42805</strain>
    </source>
</reference>
<dbReference type="RefSeq" id="WP_381517387.1">
    <property type="nucleotide sequence ID" value="NZ_JBHULN010000001.1"/>
</dbReference>
<evidence type="ECO:0000256" key="4">
    <source>
        <dbReference type="ARBA" id="ARBA00022692"/>
    </source>
</evidence>
<feature type="signal peptide" evidence="10">
    <location>
        <begin position="1"/>
        <end position="24"/>
    </location>
</feature>
<dbReference type="InterPro" id="IPR000531">
    <property type="entry name" value="Beta-barrel_TonB"/>
</dbReference>
<dbReference type="Pfam" id="PF07715">
    <property type="entry name" value="Plug"/>
    <property type="match status" value="1"/>
</dbReference>
<organism evidence="13 14">
    <name type="scientific">Spirosoma soli</name>
    <dbReference type="NCBI Taxonomy" id="1770529"/>
    <lineage>
        <taxon>Bacteria</taxon>
        <taxon>Pseudomonadati</taxon>
        <taxon>Bacteroidota</taxon>
        <taxon>Cytophagia</taxon>
        <taxon>Cytophagales</taxon>
        <taxon>Cytophagaceae</taxon>
        <taxon>Spirosoma</taxon>
    </lineage>
</organism>
<evidence type="ECO:0000256" key="10">
    <source>
        <dbReference type="SAM" id="SignalP"/>
    </source>
</evidence>
<evidence type="ECO:0000256" key="5">
    <source>
        <dbReference type="ARBA" id="ARBA00023077"/>
    </source>
</evidence>
<feature type="chain" id="PRO_5045615884" evidence="10">
    <location>
        <begin position="25"/>
        <end position="1084"/>
    </location>
</feature>
<evidence type="ECO:0000256" key="3">
    <source>
        <dbReference type="ARBA" id="ARBA00022452"/>
    </source>
</evidence>
<dbReference type="Gene3D" id="2.40.170.20">
    <property type="entry name" value="TonB-dependent receptor, beta-barrel domain"/>
    <property type="match status" value="1"/>
</dbReference>
<keyword evidence="5 9" id="KW-0798">TonB box</keyword>
<dbReference type="InterPro" id="IPR036942">
    <property type="entry name" value="Beta-barrel_TonB_sf"/>
</dbReference>
<dbReference type="InterPro" id="IPR008969">
    <property type="entry name" value="CarboxyPept-like_regulatory"/>
</dbReference>
<dbReference type="Pfam" id="PF13715">
    <property type="entry name" value="CarbopepD_reg_2"/>
    <property type="match status" value="1"/>
</dbReference>
<dbReference type="EMBL" id="JBHULN010000001">
    <property type="protein sequence ID" value="MFD2569027.1"/>
    <property type="molecule type" value="Genomic_DNA"/>
</dbReference>
<dbReference type="Gene3D" id="2.170.130.10">
    <property type="entry name" value="TonB-dependent receptor, plug domain"/>
    <property type="match status" value="1"/>
</dbReference>
<evidence type="ECO:0000256" key="6">
    <source>
        <dbReference type="ARBA" id="ARBA00023136"/>
    </source>
</evidence>
<evidence type="ECO:0000256" key="1">
    <source>
        <dbReference type="ARBA" id="ARBA00004571"/>
    </source>
</evidence>
<keyword evidence="10" id="KW-0732">Signal</keyword>
<dbReference type="Proteomes" id="UP001597469">
    <property type="component" value="Unassembled WGS sequence"/>
</dbReference>
<evidence type="ECO:0000259" key="12">
    <source>
        <dbReference type="Pfam" id="PF07715"/>
    </source>
</evidence>
<dbReference type="PROSITE" id="PS52016">
    <property type="entry name" value="TONB_DEPENDENT_REC_3"/>
    <property type="match status" value="1"/>
</dbReference>
<evidence type="ECO:0000313" key="14">
    <source>
        <dbReference type="Proteomes" id="UP001597469"/>
    </source>
</evidence>
<dbReference type="NCBIfam" id="TIGR04057">
    <property type="entry name" value="SusC_RagA_signa"/>
    <property type="match status" value="1"/>
</dbReference>
<dbReference type="SUPFAM" id="SSF49464">
    <property type="entry name" value="Carboxypeptidase regulatory domain-like"/>
    <property type="match status" value="1"/>
</dbReference>
<keyword evidence="4 8" id="KW-0812">Transmembrane</keyword>
<dbReference type="InterPro" id="IPR039426">
    <property type="entry name" value="TonB-dep_rcpt-like"/>
</dbReference>
<keyword evidence="3 8" id="KW-1134">Transmembrane beta strand</keyword>
<comment type="similarity">
    <text evidence="8 9">Belongs to the TonB-dependent receptor family.</text>
</comment>
<dbReference type="Pfam" id="PF00593">
    <property type="entry name" value="TonB_dep_Rec_b-barrel"/>
    <property type="match status" value="1"/>
</dbReference>
<dbReference type="InterPro" id="IPR037066">
    <property type="entry name" value="Plug_dom_sf"/>
</dbReference>
<comment type="caution">
    <text evidence="13">The sequence shown here is derived from an EMBL/GenBank/DDBJ whole genome shotgun (WGS) entry which is preliminary data.</text>
</comment>
<evidence type="ECO:0000256" key="9">
    <source>
        <dbReference type="RuleBase" id="RU003357"/>
    </source>
</evidence>
<comment type="subcellular location">
    <subcellularLocation>
        <location evidence="1 8">Cell outer membrane</location>
        <topology evidence="1 8">Multi-pass membrane protein</topology>
    </subcellularLocation>
</comment>
<keyword evidence="7 8" id="KW-0998">Cell outer membrane</keyword>
<evidence type="ECO:0000313" key="13">
    <source>
        <dbReference type="EMBL" id="MFD2569027.1"/>
    </source>
</evidence>
<dbReference type="InterPro" id="IPR012910">
    <property type="entry name" value="Plug_dom"/>
</dbReference>
<evidence type="ECO:0000256" key="8">
    <source>
        <dbReference type="PROSITE-ProRule" id="PRU01360"/>
    </source>
</evidence>
<dbReference type="InterPro" id="IPR023996">
    <property type="entry name" value="TonB-dep_OMP_SusC/RagA"/>
</dbReference>
<feature type="domain" description="TonB-dependent receptor-like beta-barrel" evidence="11">
    <location>
        <begin position="467"/>
        <end position="1032"/>
    </location>
</feature>
<feature type="domain" description="TonB-dependent receptor plug" evidence="12">
    <location>
        <begin position="144"/>
        <end position="253"/>
    </location>
</feature>
<name>A0ABW5LXH2_9BACT</name>
<proteinExistence type="inferred from homology"/>
<accession>A0ABW5LXH2</accession>
<keyword evidence="2 8" id="KW-0813">Transport</keyword>
<dbReference type="Gene3D" id="2.60.40.1120">
    <property type="entry name" value="Carboxypeptidase-like, regulatory domain"/>
    <property type="match status" value="1"/>
</dbReference>
<dbReference type="SUPFAM" id="SSF56935">
    <property type="entry name" value="Porins"/>
    <property type="match status" value="1"/>
</dbReference>
<keyword evidence="14" id="KW-1185">Reference proteome</keyword>
<protein>
    <submittedName>
        <fullName evidence="13">SusC/RagA family TonB-linked outer membrane protein</fullName>
    </submittedName>
</protein>
<sequence>MNLRNVSLVLLSSLMAHGPVTSLAQGVAVAKASLPPGANGLSTAKSAKAPSVFAVSGVVTADNGEKLPGVSVLLKGTSTGTVTDVEGKFRLNLPDGTGTLTFSYIGYASQEIAVGNRSTIDVQLVADTKSLDEVVVVGYGAVKKSDVTGSLVSVDAKQIQAVPVQNLSQALQGRAAGVDVAATDFRPGGTPAIRIRGNRSLRASNDPLYVVDGIPLAPGTGISDFNPLDIQSVEILKDASATAIYGSRGANGVILVTTKKGRAGTVNINYDGWIGFDNPLVKLDNFNAAELAEVRREAYRTVNTATSPSYTTLYPNPVDDAKLFGADPYALESVYKGYEWENYANRVPRYRPTTAEEKQRYGVDQIPIYNPANVRNFDWADAALRTGVNQSHQLSVSGGSEKLRALFSGGYLTQQGVQLSQDYKRYNARLNLDYKFNDRISVGGSTNVSYSVQNIGVNTYNQALGQLPFAVPYDTTGNYIFLPGGDINIVNPIRDPQLVTNERRSTRFFGSYYGEVRLFDGLRYRINFGPDLRYYRNGEFQAALSSFRQGGTSYARYQQEQRFSYTLENLLYYDKSFDEGKHTLGLTFLQSISDNRYEGSDIRVSNLPYDSQKFYNVGSTYNPNPDAYSSGFSNYKLASWMGRINYTLLNKYLFTATARYDGSSVLAAGNKWELFPSFAFAWKLQEEPFVRSVPAISELKLRLGYGSTGNSAVDPYQTGGFLTRTAYVWDETAAYGYAPATNGLPNPDLKWERTNNVNVGVDFGFFNNRLTGTVDLYRADTRDLLLDRQLPTASGFSSILTNIGATRNQGIEIGLSSVNMRTATGFEWRTDVMFTKNKEQIVELSSGKNDLVGNRWFIGQPITVFYDYKFDGIFQNTPADQELIAAYKKKAPNANFAPGTVKVRDMNGDSLINANDYTILGSTVPKWSGSITNTFAYKGFELSVFVYARVGQTLNSLAYRPGLSGRYPFLDVNYWTPTNPSNEFPRPNKNFDINEYGTSLQYQDGSFVKIRSISLTYTFPKTFTSRFKGNNLSVYVNAVNPFLFTKFRGLDPEFTSGYAASQNDLAVSNNLSTRSLVMGLRFGF</sequence>
<evidence type="ECO:0000256" key="2">
    <source>
        <dbReference type="ARBA" id="ARBA00022448"/>
    </source>
</evidence>
<dbReference type="InterPro" id="IPR023997">
    <property type="entry name" value="TonB-dep_OMP_SusC/RagA_CS"/>
</dbReference>
<gene>
    <name evidence="13" type="ORF">ACFSUS_00175</name>
</gene>
<evidence type="ECO:0000259" key="11">
    <source>
        <dbReference type="Pfam" id="PF00593"/>
    </source>
</evidence>
<evidence type="ECO:0000256" key="7">
    <source>
        <dbReference type="ARBA" id="ARBA00023237"/>
    </source>
</evidence>